<keyword evidence="7 15" id="KW-0547">Nucleotide-binding</keyword>
<dbReference type="PANTHER" id="PTHR23076:SF97">
    <property type="entry name" value="ATP-DEPENDENT ZINC METALLOPROTEASE YME1L1"/>
    <property type="match status" value="1"/>
</dbReference>
<feature type="compositionally biased region" description="Low complexity" evidence="17">
    <location>
        <begin position="627"/>
        <end position="636"/>
    </location>
</feature>
<dbReference type="Gene3D" id="1.10.8.60">
    <property type="match status" value="1"/>
</dbReference>
<dbReference type="HAMAP" id="MF_01458">
    <property type="entry name" value="FtsH"/>
    <property type="match status" value="1"/>
</dbReference>
<feature type="transmembrane region" description="Helical" evidence="15">
    <location>
        <begin position="118"/>
        <end position="139"/>
    </location>
</feature>
<evidence type="ECO:0000256" key="2">
    <source>
        <dbReference type="ARBA" id="ARBA00010044"/>
    </source>
</evidence>
<dbReference type="InterPro" id="IPR011546">
    <property type="entry name" value="Pept_M41_FtsH_extracell"/>
</dbReference>
<comment type="subunit">
    <text evidence="15">Homohexamer.</text>
</comment>
<evidence type="ECO:0000256" key="10">
    <source>
        <dbReference type="ARBA" id="ARBA00022840"/>
    </source>
</evidence>
<evidence type="ECO:0000256" key="12">
    <source>
        <dbReference type="ARBA" id="ARBA00023049"/>
    </source>
</evidence>
<evidence type="ECO:0000256" key="16">
    <source>
        <dbReference type="RuleBase" id="RU003651"/>
    </source>
</evidence>
<dbReference type="GO" id="GO:0006508">
    <property type="term" value="P:proteolysis"/>
    <property type="evidence" value="ECO:0007669"/>
    <property type="project" value="UniProtKB-KW"/>
</dbReference>
<dbReference type="GO" id="GO:0004222">
    <property type="term" value="F:metalloendopeptidase activity"/>
    <property type="evidence" value="ECO:0007669"/>
    <property type="project" value="InterPro"/>
</dbReference>
<dbReference type="SMART" id="SM00382">
    <property type="entry name" value="AAA"/>
    <property type="match status" value="1"/>
</dbReference>
<dbReference type="EC" id="3.4.24.-" evidence="15"/>
<dbReference type="FunFam" id="3.40.50.300:FF:000001">
    <property type="entry name" value="ATP-dependent zinc metalloprotease FtsH"/>
    <property type="match status" value="1"/>
</dbReference>
<comment type="caution">
    <text evidence="19">The sequence shown here is derived from an EMBL/GenBank/DDBJ whole genome shotgun (WGS) entry which is preliminary data.</text>
</comment>
<dbReference type="SUPFAM" id="SSF140990">
    <property type="entry name" value="FtsH protease domain-like"/>
    <property type="match status" value="1"/>
</dbReference>
<keyword evidence="8 15" id="KW-0378">Hydrolase</keyword>
<keyword evidence="9 15" id="KW-0862">Zinc</keyword>
<keyword evidence="11 15" id="KW-1133">Transmembrane helix</keyword>
<feature type="binding site" evidence="15">
    <location>
        <position position="437"/>
    </location>
    <ligand>
        <name>Zn(2+)</name>
        <dbReference type="ChEBI" id="CHEBI:29105"/>
        <note>catalytic</note>
    </ligand>
</feature>
<gene>
    <name evidence="15" type="primary">ftsH</name>
    <name evidence="19" type="ORF">OZSIB_2829</name>
</gene>
<keyword evidence="13 15" id="KW-0472">Membrane</keyword>
<dbReference type="SUPFAM" id="SSF52540">
    <property type="entry name" value="P-loop containing nucleoside triphosphate hydrolases"/>
    <property type="match status" value="1"/>
</dbReference>
<dbReference type="InterPro" id="IPR003959">
    <property type="entry name" value="ATPase_AAA_core"/>
</dbReference>
<comment type="subcellular location">
    <subcellularLocation>
        <location evidence="15">Cell membrane</location>
        <topology evidence="15">Multi-pass membrane protein</topology>
        <orientation evidence="15">Cytoplasmic side</orientation>
    </subcellularLocation>
    <subcellularLocation>
        <location evidence="1">Membrane</location>
    </subcellularLocation>
</comment>
<dbReference type="InterPro" id="IPR037219">
    <property type="entry name" value="Peptidase_M41-like"/>
</dbReference>
<feature type="domain" description="AAA+ ATPase" evidence="18">
    <location>
        <begin position="203"/>
        <end position="342"/>
    </location>
</feature>
<evidence type="ECO:0000313" key="20">
    <source>
        <dbReference type="Proteomes" id="UP000252355"/>
    </source>
</evidence>
<dbReference type="GO" id="GO:0008270">
    <property type="term" value="F:zinc ion binding"/>
    <property type="evidence" value="ECO:0007669"/>
    <property type="project" value="UniProtKB-UniRule"/>
</dbReference>
<dbReference type="PROSITE" id="PS00674">
    <property type="entry name" value="AAA"/>
    <property type="match status" value="1"/>
</dbReference>
<name>A0A367ZK98_9BACT</name>
<dbReference type="Pfam" id="PF17862">
    <property type="entry name" value="AAA_lid_3"/>
    <property type="match status" value="1"/>
</dbReference>
<comment type="similarity">
    <text evidence="2 15">In the C-terminal section; belongs to the peptidase M41 family.</text>
</comment>
<keyword evidence="12 15" id="KW-0482">Metalloprotease</keyword>
<evidence type="ECO:0000256" key="13">
    <source>
        <dbReference type="ARBA" id="ARBA00023136"/>
    </source>
</evidence>
<dbReference type="GO" id="GO:0051301">
    <property type="term" value="P:cell division"/>
    <property type="evidence" value="ECO:0007669"/>
    <property type="project" value="UniProtKB-KW"/>
</dbReference>
<dbReference type="NCBIfam" id="TIGR01241">
    <property type="entry name" value="FtsH_fam"/>
    <property type="match status" value="1"/>
</dbReference>
<dbReference type="InterPro" id="IPR003960">
    <property type="entry name" value="ATPase_AAA_CS"/>
</dbReference>
<dbReference type="InterPro" id="IPR000642">
    <property type="entry name" value="Peptidase_M41"/>
</dbReference>
<evidence type="ECO:0000256" key="8">
    <source>
        <dbReference type="ARBA" id="ARBA00022801"/>
    </source>
</evidence>
<dbReference type="Gene3D" id="1.20.58.760">
    <property type="entry name" value="Peptidase M41"/>
    <property type="match status" value="1"/>
</dbReference>
<comment type="similarity">
    <text evidence="16">Belongs to the AAA ATPase family.</text>
</comment>
<dbReference type="Pfam" id="PF06480">
    <property type="entry name" value="FtsH_ext"/>
    <property type="match status" value="1"/>
</dbReference>
<evidence type="ECO:0000256" key="14">
    <source>
        <dbReference type="ARBA" id="ARBA00061570"/>
    </source>
</evidence>
<evidence type="ECO:0000256" key="1">
    <source>
        <dbReference type="ARBA" id="ARBA00004370"/>
    </source>
</evidence>
<organism evidence="19 20">
    <name type="scientific">Candidatus Ozemobacter sibiricus</name>
    <dbReference type="NCBI Taxonomy" id="2268124"/>
    <lineage>
        <taxon>Bacteria</taxon>
        <taxon>Candidatus Ozemobacteria</taxon>
        <taxon>Candidatus Ozemobacterales</taxon>
        <taxon>Candidatus Ozemobacteraceae</taxon>
        <taxon>Candidatus Ozemobacter</taxon>
    </lineage>
</organism>
<keyword evidence="5 15" id="KW-0812">Transmembrane</keyword>
<evidence type="ECO:0000259" key="18">
    <source>
        <dbReference type="SMART" id="SM00382"/>
    </source>
</evidence>
<dbReference type="Gene3D" id="3.30.720.210">
    <property type="match status" value="1"/>
</dbReference>
<evidence type="ECO:0000256" key="6">
    <source>
        <dbReference type="ARBA" id="ARBA00022723"/>
    </source>
</evidence>
<evidence type="ECO:0000313" key="19">
    <source>
        <dbReference type="EMBL" id="RCK77771.1"/>
    </source>
</evidence>
<dbReference type="FunFam" id="1.10.8.60:FF:000001">
    <property type="entry name" value="ATP-dependent zinc metalloprotease FtsH"/>
    <property type="match status" value="1"/>
</dbReference>
<keyword evidence="19" id="KW-0131">Cell cycle</keyword>
<feature type="transmembrane region" description="Helical" evidence="15">
    <location>
        <begin position="12"/>
        <end position="30"/>
    </location>
</feature>
<comment type="function">
    <text evidence="15">Acts as a processive, ATP-dependent zinc metallopeptidase for both cytoplasmic and membrane proteins. Plays a role in the quality control of integral membrane proteins.</text>
</comment>
<comment type="similarity">
    <text evidence="14 15">In the central section; belongs to the AAA ATPase family.</text>
</comment>
<evidence type="ECO:0000256" key="4">
    <source>
        <dbReference type="ARBA" id="ARBA00022670"/>
    </source>
</evidence>
<evidence type="ECO:0000256" key="9">
    <source>
        <dbReference type="ARBA" id="ARBA00022833"/>
    </source>
</evidence>
<keyword evidence="10 15" id="KW-0067">ATP-binding</keyword>
<dbReference type="InterPro" id="IPR041569">
    <property type="entry name" value="AAA_lid_3"/>
</dbReference>
<feature type="binding site" evidence="15">
    <location>
        <position position="433"/>
    </location>
    <ligand>
        <name>Zn(2+)</name>
        <dbReference type="ChEBI" id="CHEBI:29105"/>
        <note>catalytic</note>
    </ligand>
</feature>
<feature type="region of interest" description="Disordered" evidence="17">
    <location>
        <begin position="610"/>
        <end position="657"/>
    </location>
</feature>
<dbReference type="GO" id="GO:0016887">
    <property type="term" value="F:ATP hydrolysis activity"/>
    <property type="evidence" value="ECO:0007669"/>
    <property type="project" value="UniProtKB-UniRule"/>
</dbReference>
<dbReference type="InterPro" id="IPR027417">
    <property type="entry name" value="P-loop_NTPase"/>
</dbReference>
<dbReference type="InterPro" id="IPR003593">
    <property type="entry name" value="AAA+_ATPase"/>
</dbReference>
<evidence type="ECO:0000256" key="3">
    <source>
        <dbReference type="ARBA" id="ARBA00022475"/>
    </source>
</evidence>
<evidence type="ECO:0000256" key="11">
    <source>
        <dbReference type="ARBA" id="ARBA00022989"/>
    </source>
</evidence>
<dbReference type="InterPro" id="IPR005936">
    <property type="entry name" value="FtsH"/>
</dbReference>
<evidence type="ECO:0000256" key="7">
    <source>
        <dbReference type="ARBA" id="ARBA00022741"/>
    </source>
</evidence>
<accession>A0A367ZK98</accession>
<dbReference type="FunFam" id="1.20.58.760:FF:000001">
    <property type="entry name" value="ATP-dependent zinc metalloprotease FtsH"/>
    <property type="match status" value="1"/>
</dbReference>
<dbReference type="GO" id="GO:0030163">
    <property type="term" value="P:protein catabolic process"/>
    <property type="evidence" value="ECO:0007669"/>
    <property type="project" value="UniProtKB-UniRule"/>
</dbReference>
<keyword evidence="19" id="KW-0132">Cell division</keyword>
<dbReference type="PANTHER" id="PTHR23076">
    <property type="entry name" value="METALLOPROTEASE M41 FTSH"/>
    <property type="match status" value="1"/>
</dbReference>
<feature type="binding site" evidence="15">
    <location>
        <begin position="211"/>
        <end position="218"/>
    </location>
    <ligand>
        <name>ATP</name>
        <dbReference type="ChEBI" id="CHEBI:30616"/>
    </ligand>
</feature>
<dbReference type="GO" id="GO:0004176">
    <property type="term" value="F:ATP-dependent peptidase activity"/>
    <property type="evidence" value="ECO:0007669"/>
    <property type="project" value="InterPro"/>
</dbReference>
<feature type="active site" evidence="15">
    <location>
        <position position="434"/>
    </location>
</feature>
<keyword evidence="3 15" id="KW-1003">Cell membrane</keyword>
<evidence type="ECO:0000256" key="5">
    <source>
        <dbReference type="ARBA" id="ARBA00022692"/>
    </source>
</evidence>
<evidence type="ECO:0000256" key="15">
    <source>
        <dbReference type="HAMAP-Rule" id="MF_01458"/>
    </source>
</evidence>
<dbReference type="GO" id="GO:0005886">
    <property type="term" value="C:plasma membrane"/>
    <property type="evidence" value="ECO:0007669"/>
    <property type="project" value="UniProtKB-SubCell"/>
</dbReference>
<dbReference type="Proteomes" id="UP000252355">
    <property type="component" value="Unassembled WGS sequence"/>
</dbReference>
<dbReference type="GO" id="GO:0005524">
    <property type="term" value="F:ATP binding"/>
    <property type="evidence" value="ECO:0007669"/>
    <property type="project" value="UniProtKB-UniRule"/>
</dbReference>
<comment type="cofactor">
    <cofactor evidence="15">
        <name>Zn(2+)</name>
        <dbReference type="ChEBI" id="CHEBI:29105"/>
    </cofactor>
    <text evidence="15">Binds 1 zinc ion per subunit.</text>
</comment>
<dbReference type="CDD" id="cd19501">
    <property type="entry name" value="RecA-like_FtsH"/>
    <property type="match status" value="1"/>
</dbReference>
<keyword evidence="4 15" id="KW-0645">Protease</keyword>
<reference evidence="19 20" key="1">
    <citation type="submission" date="2018-05" db="EMBL/GenBank/DDBJ databases">
        <title>A metagenomic window into the 2 km-deep terrestrial subsurface aquifer revealed taxonomically and functionally diverse microbial community comprising novel uncultured bacterial lineages.</title>
        <authorList>
            <person name="Kadnikov V.V."/>
            <person name="Mardanov A.V."/>
            <person name="Beletsky A.V."/>
            <person name="Banks D."/>
            <person name="Pimenov N.V."/>
            <person name="Frank Y.A."/>
            <person name="Karnachuk O.V."/>
            <person name="Ravin N.V."/>
        </authorList>
    </citation>
    <scope>NUCLEOTIDE SEQUENCE [LARGE SCALE GENOMIC DNA]</scope>
    <source>
        <strain evidence="19">BY5</strain>
    </source>
</reference>
<evidence type="ECO:0000256" key="17">
    <source>
        <dbReference type="SAM" id="MobiDB-lite"/>
    </source>
</evidence>
<sequence>MKEQPPKMKTVALYIILLIIFLTAFVNIATTKRVETIKYSEFVRMLRDKDSSRKVINVKINDREITGQMVTRNLLSGDKEMVPAQFRTVIPEDPGLMEILRETPNITIDVEPPAQVSWWLNLLINIFPFILLFGAWVYILQKMQGGGAKALSFGKSRARMVDSAEKRVLFKDVAGVDEAKQDLEEVVEFLKEPAKFTSLGAKIPRGVLLYGPPGTGKTLLARAVAGEANVPFFNISGSEFVEMFVGVGASRVRDLFEQARKNAPCIVFMDEIDAVGRQRGAGLGGGHDEREQTLNQLLVEMDGFDNTKGIILVAATNRPDVLDPALLRPGRFDRRIVVDQPDIVGREQILKIHVRDKPIADDVNLQVLARRTPGFVGADLANLANEAAILAARHNRKVVRMSDFEEAIDRVIAGSERKSRIISEREKTTTAVHEMGHALVAASLPGTDPVHKITIIPRGMALGLTMQLPVEDRLTVSKTQLFHQLCILLAGRIAEEMVFGELTSGAKNDIERATKIARKMVCELGMSEEIGPVYLNDDEHTVFLGRDFNRRKDISEEMAKKIDHEVRRLIDTAYQKAKDILTQRRDDLERISKILLERETITGQELTELLEGRDPFAPAAPPPSQPPTGSVSSTTPGEKGDSALPLEPSLGTPEPAR</sequence>
<dbReference type="EMBL" id="QOQW01000033">
    <property type="protein sequence ID" value="RCK77771.1"/>
    <property type="molecule type" value="Genomic_DNA"/>
</dbReference>
<dbReference type="Pfam" id="PF01434">
    <property type="entry name" value="Peptidase_M41"/>
    <property type="match status" value="1"/>
</dbReference>
<protein>
    <recommendedName>
        <fullName evidence="15">ATP-dependent zinc metalloprotease FtsH</fullName>
        <ecNumber evidence="15">3.4.24.-</ecNumber>
    </recommendedName>
</protein>
<dbReference type="AlphaFoldDB" id="A0A367ZK98"/>
<dbReference type="Gene3D" id="3.40.50.300">
    <property type="entry name" value="P-loop containing nucleotide triphosphate hydrolases"/>
    <property type="match status" value="1"/>
</dbReference>
<dbReference type="Pfam" id="PF00004">
    <property type="entry name" value="AAA"/>
    <property type="match status" value="1"/>
</dbReference>
<keyword evidence="6 15" id="KW-0479">Metal-binding</keyword>
<proteinExistence type="inferred from homology"/>
<feature type="binding site" evidence="15">
    <location>
        <position position="509"/>
    </location>
    <ligand>
        <name>Zn(2+)</name>
        <dbReference type="ChEBI" id="CHEBI:29105"/>
        <note>catalytic</note>
    </ligand>
</feature>